<dbReference type="OMA" id="MPIANIF"/>
<reference evidence="16" key="2">
    <citation type="submission" date="2024-10" db="UniProtKB">
        <authorList>
            <consortium name="EnsemblProtists"/>
        </authorList>
    </citation>
    <scope>IDENTIFICATION</scope>
</reference>
<dbReference type="InterPro" id="IPR011234">
    <property type="entry name" value="Fumarylacetoacetase-like_C"/>
</dbReference>
<reference evidence="17" key="1">
    <citation type="journal article" date="2013" name="Nature">
        <title>Pan genome of the phytoplankton Emiliania underpins its global distribution.</title>
        <authorList>
            <person name="Read B.A."/>
            <person name="Kegel J."/>
            <person name="Klute M.J."/>
            <person name="Kuo A."/>
            <person name="Lefebvre S.C."/>
            <person name="Maumus F."/>
            <person name="Mayer C."/>
            <person name="Miller J."/>
            <person name="Monier A."/>
            <person name="Salamov A."/>
            <person name="Young J."/>
            <person name="Aguilar M."/>
            <person name="Claverie J.M."/>
            <person name="Frickenhaus S."/>
            <person name="Gonzalez K."/>
            <person name="Herman E.K."/>
            <person name="Lin Y.C."/>
            <person name="Napier J."/>
            <person name="Ogata H."/>
            <person name="Sarno A.F."/>
            <person name="Shmutz J."/>
            <person name="Schroeder D."/>
            <person name="de Vargas C."/>
            <person name="Verret F."/>
            <person name="von Dassow P."/>
            <person name="Valentin K."/>
            <person name="Van de Peer Y."/>
            <person name="Wheeler G."/>
            <person name="Dacks J.B."/>
            <person name="Delwiche C.F."/>
            <person name="Dyhrman S.T."/>
            <person name="Glockner G."/>
            <person name="John U."/>
            <person name="Richards T."/>
            <person name="Worden A.Z."/>
            <person name="Zhang X."/>
            <person name="Grigoriev I.V."/>
            <person name="Allen A.E."/>
            <person name="Bidle K."/>
            <person name="Borodovsky M."/>
            <person name="Bowler C."/>
            <person name="Brownlee C."/>
            <person name="Cock J.M."/>
            <person name="Elias M."/>
            <person name="Gladyshev V.N."/>
            <person name="Groth M."/>
            <person name="Guda C."/>
            <person name="Hadaegh A."/>
            <person name="Iglesias-Rodriguez M.D."/>
            <person name="Jenkins J."/>
            <person name="Jones B.M."/>
            <person name="Lawson T."/>
            <person name="Leese F."/>
            <person name="Lindquist E."/>
            <person name="Lobanov A."/>
            <person name="Lomsadze A."/>
            <person name="Malik S.B."/>
            <person name="Marsh M.E."/>
            <person name="Mackinder L."/>
            <person name="Mock T."/>
            <person name="Mueller-Roeber B."/>
            <person name="Pagarete A."/>
            <person name="Parker M."/>
            <person name="Probert I."/>
            <person name="Quesneville H."/>
            <person name="Raines C."/>
            <person name="Rensing S.A."/>
            <person name="Riano-Pachon D.M."/>
            <person name="Richier S."/>
            <person name="Rokitta S."/>
            <person name="Shiraiwa Y."/>
            <person name="Soanes D.M."/>
            <person name="van der Giezen M."/>
            <person name="Wahlund T.M."/>
            <person name="Williams B."/>
            <person name="Wilson W."/>
            <person name="Wolfe G."/>
            <person name="Wurch L.L."/>
        </authorList>
    </citation>
    <scope>NUCLEOTIDE SEQUENCE</scope>
</reference>
<evidence type="ECO:0000313" key="17">
    <source>
        <dbReference type="Proteomes" id="UP000013827"/>
    </source>
</evidence>
<keyword evidence="11" id="KW-0585">Phenylalanine catabolism</keyword>
<feature type="active site" description="Proton acceptor" evidence="12">
    <location>
        <position position="138"/>
    </location>
</feature>
<keyword evidence="7" id="KW-0378">Hydrolase</keyword>
<dbReference type="GO" id="GO:1902000">
    <property type="term" value="P:homogentisate catabolic process"/>
    <property type="evidence" value="ECO:0007669"/>
    <property type="project" value="TreeGrafter"/>
</dbReference>
<dbReference type="GO" id="GO:0004334">
    <property type="term" value="F:fumarylacetoacetase activity"/>
    <property type="evidence" value="ECO:0007669"/>
    <property type="project" value="UniProtKB-EC"/>
</dbReference>
<comment type="pathway">
    <text evidence="3">Amino-acid degradation; L-phenylalanine degradation; acetoacetate and fumarate from L-phenylalanine: step 6/6.</text>
</comment>
<dbReference type="PROSITE" id="PS50405">
    <property type="entry name" value="GST_CTER"/>
    <property type="match status" value="1"/>
</dbReference>
<dbReference type="GO" id="GO:0006559">
    <property type="term" value="P:L-phenylalanine catabolic process"/>
    <property type="evidence" value="ECO:0007669"/>
    <property type="project" value="UniProtKB-KW"/>
</dbReference>
<dbReference type="InterPro" id="IPR036663">
    <property type="entry name" value="Fumarylacetoacetase_C_sf"/>
</dbReference>
<dbReference type="Gene3D" id="3.90.850.10">
    <property type="entry name" value="Fumarylacetoacetase-like, C-terminal domain"/>
    <property type="match status" value="1"/>
</dbReference>
<dbReference type="SUPFAM" id="SSF63433">
    <property type="entry name" value="Fumarylacetoacetate hydrolase, FAH, N-terminal domain"/>
    <property type="match status" value="1"/>
</dbReference>
<name>A0A0D3IMC6_EMIH1</name>
<dbReference type="Proteomes" id="UP000013827">
    <property type="component" value="Unassembled WGS sequence"/>
</dbReference>
<evidence type="ECO:0000256" key="2">
    <source>
        <dbReference type="ARBA" id="ARBA00001946"/>
    </source>
</evidence>
<evidence type="ECO:0000256" key="10">
    <source>
        <dbReference type="ARBA" id="ARBA00022878"/>
    </source>
</evidence>
<dbReference type="GeneID" id="17258481"/>
<dbReference type="AlphaFoldDB" id="A0A0D3IMC6"/>
<feature type="binding site" evidence="14">
    <location>
        <position position="266"/>
    </location>
    <ligand>
        <name>Mg(2+)</name>
        <dbReference type="ChEBI" id="CHEBI:18420"/>
    </ligand>
</feature>
<evidence type="ECO:0000256" key="8">
    <source>
        <dbReference type="ARBA" id="ARBA00022837"/>
    </source>
</evidence>
<evidence type="ECO:0000256" key="6">
    <source>
        <dbReference type="ARBA" id="ARBA00022723"/>
    </source>
</evidence>
<dbReference type="SUPFAM" id="SSF47616">
    <property type="entry name" value="GST C-terminal domain-like"/>
    <property type="match status" value="1"/>
</dbReference>
<evidence type="ECO:0000256" key="7">
    <source>
        <dbReference type="ARBA" id="ARBA00022801"/>
    </source>
</evidence>
<feature type="binding site" evidence="13">
    <location>
        <position position="362"/>
    </location>
    <ligand>
        <name>substrate</name>
    </ligand>
</feature>
<sequence>MLLLSWVDGADGSEFPVQNLPFGVFSHTLSGRSPRVGVAIGESVLDMQALLAEGLIDHCACAAVFAEATLNAFMAQPRAQWLAVRAALTQLLARDGADPALRESAELRRRCLVPRAEVAMHLPAAIGDYTDFYSSREHATNVGVMFRGKDNALQPNWLHLPVGYHGRASSVVVSGTPVVRPKGQLQLDKADASKGTEHAPCRLLDFELEMGFFVGGPANRLGAPLEMDEAEDRIFGFVLCNDWSARDVQKFEYVPLGPFGAKNFATSISPWVVMAEALLPFRCATSAGSQAEPVPLPYLRDPNYSSYDVQLEVAITPAGGDRATVVTTSNYRHMYWTAPQQLVHHSVTGCDMRPADLLASGTISGADASAYGSLLELCWQGTREVGPLCDGSTRKFLRDGDTVSMRGTCLHSSGYTLGFGECAGQYAYARVNLLADEQRGLSEMGQVPRLDWSDAAGERHSLTQSLAILELLHEAASAPGRSLLPLGPALAAKDQGSDAGRSLGREAIAKGLAAAEKLAAANRDERFCVGSHSSVADLCVVPQLYNARRFEVDLQPYPRLRAVEAHAATLPYFQAAHPDAQPDAAKA</sequence>
<dbReference type="RefSeq" id="XP_005764840.1">
    <property type="nucleotide sequence ID" value="XM_005764783.1"/>
</dbReference>
<feature type="binding site" evidence="14">
    <location>
        <position position="242"/>
    </location>
    <ligand>
        <name>Ca(2+)</name>
        <dbReference type="ChEBI" id="CHEBI:29108"/>
    </ligand>
</feature>
<dbReference type="GO" id="GO:0046872">
    <property type="term" value="F:metal ion binding"/>
    <property type="evidence" value="ECO:0007669"/>
    <property type="project" value="UniProtKB-KW"/>
</dbReference>
<accession>A0A0D3IMC6</accession>
<evidence type="ECO:0000313" key="16">
    <source>
        <dbReference type="EnsemblProtists" id="EOD12411"/>
    </source>
</evidence>
<keyword evidence="8 14" id="KW-0106">Calcium</keyword>
<feature type="binding site" evidence="14">
    <location>
        <position position="262"/>
    </location>
    <ligand>
        <name>Mg(2+)</name>
        <dbReference type="ChEBI" id="CHEBI:18420"/>
    </ligand>
</feature>
<dbReference type="EnsemblProtists" id="EOD12411">
    <property type="protein sequence ID" value="EOD12411"/>
    <property type="gene ID" value="EMIHUDRAFT_213655"/>
</dbReference>
<keyword evidence="6 14" id="KW-0479">Metal-binding</keyword>
<feature type="binding site" evidence="14">
    <location>
        <position position="131"/>
    </location>
    <ligand>
        <name>Ca(2+)</name>
        <dbReference type="ChEBI" id="CHEBI:29108"/>
    </ligand>
</feature>
<dbReference type="NCBIfam" id="TIGR01266">
    <property type="entry name" value="fum_ac_acetase"/>
    <property type="match status" value="1"/>
</dbReference>
<comment type="similarity">
    <text evidence="4">Belongs to the FAH family.</text>
</comment>
<dbReference type="PANTHER" id="PTHR43069:SF2">
    <property type="entry name" value="FUMARYLACETOACETASE"/>
    <property type="match status" value="1"/>
</dbReference>
<keyword evidence="17" id="KW-1185">Reference proteome</keyword>
<evidence type="ECO:0000256" key="13">
    <source>
        <dbReference type="PIRSR" id="PIRSR605959-2"/>
    </source>
</evidence>
<keyword evidence="10" id="KW-0828">Tyrosine catabolism</keyword>
<feature type="binding site" evidence="14">
    <location>
        <position position="207"/>
    </location>
    <ligand>
        <name>Ca(2+)</name>
        <dbReference type="ChEBI" id="CHEBI:29108"/>
    </ligand>
</feature>
<feature type="binding site" evidence="14">
    <location>
        <position position="242"/>
    </location>
    <ligand>
        <name>Mg(2+)</name>
        <dbReference type="ChEBI" id="CHEBI:18420"/>
    </ligand>
</feature>
<feature type="binding site" evidence="13">
    <location>
        <position position="249"/>
    </location>
    <ligand>
        <name>substrate</name>
    </ligand>
</feature>
<dbReference type="eggNOG" id="KOG2843">
    <property type="taxonomic scope" value="Eukaryota"/>
</dbReference>
<feature type="binding site" evidence="14">
    <location>
        <position position="209"/>
    </location>
    <ligand>
        <name>Ca(2+)</name>
        <dbReference type="ChEBI" id="CHEBI:29108"/>
    </ligand>
</feature>
<comment type="cofactor">
    <cofactor evidence="2 14">
        <name>Mg(2+)</name>
        <dbReference type="ChEBI" id="CHEBI:18420"/>
    </cofactor>
</comment>
<dbReference type="Pfam" id="PF01557">
    <property type="entry name" value="FAA_hydrolase"/>
    <property type="match status" value="1"/>
</dbReference>
<dbReference type="PaxDb" id="2903-EOD12411"/>
<dbReference type="InterPro" id="IPR036462">
    <property type="entry name" value="Fumarylacetoacetase_N_sf"/>
</dbReference>
<evidence type="ECO:0000256" key="3">
    <source>
        <dbReference type="ARBA" id="ARBA00004782"/>
    </source>
</evidence>
<dbReference type="Pfam" id="PF09298">
    <property type="entry name" value="FAA_hydrolase_N"/>
    <property type="match status" value="1"/>
</dbReference>
<dbReference type="InterPro" id="IPR036282">
    <property type="entry name" value="Glutathione-S-Trfase_C_sf"/>
</dbReference>
<evidence type="ECO:0000256" key="12">
    <source>
        <dbReference type="PIRSR" id="PIRSR605959-1"/>
    </source>
</evidence>
<evidence type="ECO:0000256" key="9">
    <source>
        <dbReference type="ARBA" id="ARBA00022842"/>
    </source>
</evidence>
<dbReference type="InterPro" id="IPR010987">
    <property type="entry name" value="Glutathione-S-Trfase_C-like"/>
</dbReference>
<feature type="binding site" evidence="13">
    <location>
        <position position="253"/>
    </location>
    <ligand>
        <name>substrate</name>
    </ligand>
</feature>
<evidence type="ECO:0000256" key="14">
    <source>
        <dbReference type="PIRSR" id="PIRSR605959-3"/>
    </source>
</evidence>
<evidence type="ECO:0000256" key="1">
    <source>
        <dbReference type="ARBA" id="ARBA00001913"/>
    </source>
</evidence>
<dbReference type="KEGG" id="ehx:EMIHUDRAFT_213655"/>
<organism evidence="16 17">
    <name type="scientific">Emiliania huxleyi (strain CCMP1516)</name>
    <dbReference type="NCBI Taxonomy" id="280463"/>
    <lineage>
        <taxon>Eukaryota</taxon>
        <taxon>Haptista</taxon>
        <taxon>Haptophyta</taxon>
        <taxon>Prymnesiophyceae</taxon>
        <taxon>Isochrysidales</taxon>
        <taxon>Noelaerhabdaceae</taxon>
        <taxon>Emiliania</taxon>
    </lineage>
</organism>
<evidence type="ECO:0000256" key="5">
    <source>
        <dbReference type="ARBA" id="ARBA00012094"/>
    </source>
</evidence>
<feature type="binding site" evidence="13">
    <location>
        <position position="147"/>
    </location>
    <ligand>
        <name>substrate</name>
    </ligand>
</feature>
<dbReference type="eggNOG" id="KOG0868">
    <property type="taxonomic scope" value="Eukaryota"/>
</dbReference>
<protein>
    <recommendedName>
        <fullName evidence="5">fumarylacetoacetase</fullName>
        <ecNumber evidence="5">3.7.1.2</ecNumber>
    </recommendedName>
</protein>
<dbReference type="InterPro" id="IPR005959">
    <property type="entry name" value="Fumarylacetoacetase"/>
</dbReference>
<feature type="domain" description="GST C-terminal" evidence="15">
    <location>
        <begin position="424"/>
        <end position="586"/>
    </location>
</feature>
<dbReference type="STRING" id="2903.R1DNJ1"/>
<keyword evidence="9 14" id="KW-0460">Magnesium</keyword>
<dbReference type="GO" id="GO:0006572">
    <property type="term" value="P:L-tyrosine catabolic process"/>
    <property type="evidence" value="ECO:0007669"/>
    <property type="project" value="UniProtKB-KW"/>
</dbReference>
<evidence type="ECO:0000259" key="15">
    <source>
        <dbReference type="PROSITE" id="PS50405"/>
    </source>
</evidence>
<dbReference type="FunFam" id="3.90.850.10:FF:000009">
    <property type="entry name" value="Fumarylacetoacetase"/>
    <property type="match status" value="1"/>
</dbReference>
<proteinExistence type="inferred from homology"/>
<dbReference type="HOGENOM" id="CLU_026207_2_1_1"/>
<feature type="binding site" evidence="13">
    <location>
        <position position="133"/>
    </location>
    <ligand>
        <name>substrate</name>
    </ligand>
</feature>
<dbReference type="EC" id="3.7.1.2" evidence="5"/>
<evidence type="ECO:0000256" key="11">
    <source>
        <dbReference type="ARBA" id="ARBA00023232"/>
    </source>
</evidence>
<dbReference type="Gene3D" id="1.20.1050.10">
    <property type="match status" value="1"/>
</dbReference>
<dbReference type="Gene3D" id="2.30.30.230">
    <property type="entry name" value="Fumarylacetoacetase, N-terminal domain"/>
    <property type="match status" value="1"/>
</dbReference>
<comment type="cofactor">
    <cofactor evidence="1 14">
        <name>Ca(2+)</name>
        <dbReference type="ChEBI" id="CHEBI:29108"/>
    </cofactor>
</comment>
<dbReference type="UniPathway" id="UPA00139">
    <property type="reaction ID" value="UER00341"/>
</dbReference>
<dbReference type="InterPro" id="IPR015377">
    <property type="entry name" value="Fumarylacetoacetase_N"/>
</dbReference>
<dbReference type="PANTHER" id="PTHR43069">
    <property type="entry name" value="FUMARYLACETOACETASE"/>
    <property type="match status" value="1"/>
</dbReference>
<evidence type="ECO:0000256" key="4">
    <source>
        <dbReference type="ARBA" id="ARBA00010211"/>
    </source>
</evidence>
<dbReference type="SUPFAM" id="SSF56529">
    <property type="entry name" value="FAH"/>
    <property type="match status" value="1"/>
</dbReference>